<evidence type="ECO:0000313" key="3">
    <source>
        <dbReference type="Proteomes" id="UP000016927"/>
    </source>
</evidence>
<dbReference type="EMBL" id="KB909375">
    <property type="protein sequence ID" value="EOB12301.1"/>
    <property type="molecule type" value="Genomic_DNA"/>
</dbReference>
<proteinExistence type="predicted"/>
<reference evidence="2 3" key="1">
    <citation type="journal article" date="2013" name="BMC Genomics">
        <title>Comparative genomics of parasitic silkworm microsporidia reveal an association between genome expansion and host adaptation.</title>
        <authorList>
            <person name="Pan G."/>
            <person name="Xu J."/>
            <person name="Li T."/>
            <person name="Xia Q."/>
            <person name="Liu S.L."/>
            <person name="Zhang G."/>
            <person name="Li S."/>
            <person name="Li C."/>
            <person name="Liu H."/>
            <person name="Yang L."/>
            <person name="Liu T."/>
            <person name="Zhang X."/>
            <person name="Wu Z."/>
            <person name="Fan W."/>
            <person name="Dang X."/>
            <person name="Xiang H."/>
            <person name="Tao M."/>
            <person name="Li Y."/>
            <person name="Hu J."/>
            <person name="Li Z."/>
            <person name="Lin L."/>
            <person name="Luo J."/>
            <person name="Geng L."/>
            <person name="Wang L."/>
            <person name="Long M."/>
            <person name="Wan Y."/>
            <person name="He N."/>
            <person name="Zhang Z."/>
            <person name="Lu C."/>
            <person name="Keeling P.J."/>
            <person name="Wang J."/>
            <person name="Xiang Z."/>
            <person name="Zhou Z."/>
        </authorList>
    </citation>
    <scope>NUCLEOTIDE SEQUENCE [LARGE SCALE GENOMIC DNA]</scope>
    <source>
        <strain evidence="3">CQ1 / CVCC 102059</strain>
    </source>
</reference>
<keyword evidence="3" id="KW-1185">Reference proteome</keyword>
<name>R0KNP4_NOSB1</name>
<dbReference type="InterPro" id="IPR010920">
    <property type="entry name" value="LSM_dom_sf"/>
</dbReference>
<dbReference type="InterPro" id="IPR001163">
    <property type="entry name" value="Sm_dom_euk/arc"/>
</dbReference>
<dbReference type="InterPro" id="IPR047575">
    <property type="entry name" value="Sm"/>
</dbReference>
<keyword evidence="2" id="KW-0687">Ribonucleoprotein</keyword>
<dbReference type="PROSITE" id="PS52002">
    <property type="entry name" value="SM"/>
    <property type="match status" value="1"/>
</dbReference>
<evidence type="ECO:0000313" key="2">
    <source>
        <dbReference type="EMBL" id="EOB12301.1"/>
    </source>
</evidence>
<dbReference type="OrthoDB" id="6425924at2759"/>
<protein>
    <submittedName>
        <fullName evidence="2">Small nuclear ribonucleoprotein</fullName>
    </submittedName>
</protein>
<dbReference type="SMART" id="SM00651">
    <property type="entry name" value="Sm"/>
    <property type="match status" value="1"/>
</dbReference>
<accession>R0KNP4</accession>
<dbReference type="GO" id="GO:0003723">
    <property type="term" value="F:RNA binding"/>
    <property type="evidence" value="ECO:0007669"/>
    <property type="project" value="InterPro"/>
</dbReference>
<gene>
    <name evidence="2" type="ORF">NBO_467g0002</name>
</gene>
<sequence length="73" mass="8650">MTPFLIRDLLQESLNMKITIETLDFKIFKGRVTEIDDFLNIILEEEGRDLFIRGSRIRLIRIPDILKYSPVIN</sequence>
<dbReference type="Gene3D" id="2.30.30.100">
    <property type="match status" value="1"/>
</dbReference>
<organism evidence="2 3">
    <name type="scientific">Nosema bombycis (strain CQ1 / CVCC 102059)</name>
    <name type="common">Microsporidian parasite</name>
    <name type="synonym">Pebrine of silkworm</name>
    <dbReference type="NCBI Taxonomy" id="578461"/>
    <lineage>
        <taxon>Eukaryota</taxon>
        <taxon>Fungi</taxon>
        <taxon>Fungi incertae sedis</taxon>
        <taxon>Microsporidia</taxon>
        <taxon>Nosematidae</taxon>
        <taxon>Nosema</taxon>
    </lineage>
</organism>
<dbReference type="VEuPathDB" id="MicrosporidiaDB:NBO_467g0002"/>
<evidence type="ECO:0000259" key="1">
    <source>
        <dbReference type="PROSITE" id="PS52002"/>
    </source>
</evidence>
<dbReference type="HOGENOM" id="CLU_2671678_0_0_1"/>
<dbReference type="SUPFAM" id="SSF50182">
    <property type="entry name" value="Sm-like ribonucleoproteins"/>
    <property type="match status" value="1"/>
</dbReference>
<dbReference type="AlphaFoldDB" id="R0KNP4"/>
<feature type="domain" description="Sm" evidence="1">
    <location>
        <begin position="5"/>
        <end position="66"/>
    </location>
</feature>
<dbReference type="Proteomes" id="UP000016927">
    <property type="component" value="Unassembled WGS sequence"/>
</dbReference>
<dbReference type="GO" id="GO:1990904">
    <property type="term" value="C:ribonucleoprotein complex"/>
    <property type="evidence" value="ECO:0007669"/>
    <property type="project" value="UniProtKB-KW"/>
</dbReference>
<dbReference type="Pfam" id="PF01423">
    <property type="entry name" value="LSM"/>
    <property type="match status" value="1"/>
</dbReference>